<name>A0A8S5VIA4_9CAUD</name>
<dbReference type="EMBL" id="BK016270">
    <property type="protein sequence ID" value="DAG06444.1"/>
    <property type="molecule type" value="Genomic_DNA"/>
</dbReference>
<reference evidence="2" key="1">
    <citation type="journal article" date="2021" name="Proc. Natl. Acad. Sci. U.S.A.">
        <title>A Catalog of Tens of Thousands of Viruses from Human Metagenomes Reveals Hidden Associations with Chronic Diseases.</title>
        <authorList>
            <person name="Tisza M.J."/>
            <person name="Buck C.B."/>
        </authorList>
    </citation>
    <scope>NUCLEOTIDE SEQUENCE</scope>
    <source>
        <strain evidence="2">Cthu813</strain>
    </source>
</reference>
<feature type="transmembrane region" description="Helical" evidence="1">
    <location>
        <begin position="22"/>
        <end position="42"/>
    </location>
</feature>
<organism evidence="2">
    <name type="scientific">Siphoviridae sp. cthu813</name>
    <dbReference type="NCBI Taxonomy" id="2825618"/>
    <lineage>
        <taxon>Viruses</taxon>
        <taxon>Duplodnaviria</taxon>
        <taxon>Heunggongvirae</taxon>
        <taxon>Uroviricota</taxon>
        <taxon>Caudoviricetes</taxon>
    </lineage>
</organism>
<evidence type="ECO:0000313" key="2">
    <source>
        <dbReference type="EMBL" id="DAG06444.1"/>
    </source>
</evidence>
<protein>
    <submittedName>
        <fullName evidence="2">Uncharacterized protein</fullName>
    </submittedName>
</protein>
<proteinExistence type="predicted"/>
<accession>A0A8S5VIA4</accession>
<evidence type="ECO:0000256" key="1">
    <source>
        <dbReference type="SAM" id="Phobius"/>
    </source>
</evidence>
<keyword evidence="1" id="KW-0812">Transmembrane</keyword>
<keyword evidence="1" id="KW-0472">Membrane</keyword>
<sequence length="46" mass="5237">MWLIILYTLAISLLIIELTMDWIIGAVITIVLMGFFLTVVLFPPLD</sequence>
<keyword evidence="1" id="KW-1133">Transmembrane helix</keyword>